<evidence type="ECO:0000313" key="5">
    <source>
        <dbReference type="EMBL" id="QBO35683.1"/>
    </source>
</evidence>
<feature type="domain" description="HTH marR-type" evidence="4">
    <location>
        <begin position="19"/>
        <end position="155"/>
    </location>
</feature>
<gene>
    <name evidence="5" type="ORF">EQG49_04015</name>
</gene>
<dbReference type="PANTHER" id="PTHR42756:SF1">
    <property type="entry name" value="TRANSCRIPTIONAL REPRESSOR OF EMRAB OPERON"/>
    <property type="match status" value="1"/>
</dbReference>
<dbReference type="PANTHER" id="PTHR42756">
    <property type="entry name" value="TRANSCRIPTIONAL REGULATOR, MARR"/>
    <property type="match status" value="1"/>
</dbReference>
<evidence type="ECO:0000256" key="3">
    <source>
        <dbReference type="ARBA" id="ARBA00023163"/>
    </source>
</evidence>
<dbReference type="InterPro" id="IPR036388">
    <property type="entry name" value="WH-like_DNA-bd_sf"/>
</dbReference>
<dbReference type="SUPFAM" id="SSF46785">
    <property type="entry name" value="Winged helix' DNA-binding domain"/>
    <property type="match status" value="1"/>
</dbReference>
<name>A0A4P6YSS6_9LACO</name>
<dbReference type="AlphaFoldDB" id="A0A4P6YSS6"/>
<evidence type="ECO:0000313" key="6">
    <source>
        <dbReference type="Proteomes" id="UP000292886"/>
    </source>
</evidence>
<keyword evidence="1" id="KW-0805">Transcription regulation</keyword>
<dbReference type="Proteomes" id="UP000292886">
    <property type="component" value="Chromosome"/>
</dbReference>
<proteinExistence type="predicted"/>
<sequence length="158" mass="19018">MKDVSMLTYIFGKDIDMDDSYLGFEIRELMILMQRRIEAANKQNLANLHGMQIWTLLYLFEHKDEEIFQRDIEDQFSIRRPTATHLLQRLEELEYIQRVPVDYDARLKRIMLTDKADAVYQKMLQAKINLQETMELNISDDEKQQFITTLRKIKDNLR</sequence>
<keyword evidence="6" id="KW-1185">Reference proteome</keyword>
<evidence type="ECO:0000259" key="4">
    <source>
        <dbReference type="PROSITE" id="PS50995"/>
    </source>
</evidence>
<dbReference type="PROSITE" id="PS50995">
    <property type="entry name" value="HTH_MARR_2"/>
    <property type="match status" value="1"/>
</dbReference>
<dbReference type="EMBL" id="CP037940">
    <property type="protein sequence ID" value="QBO35683.1"/>
    <property type="molecule type" value="Genomic_DNA"/>
</dbReference>
<dbReference type="Pfam" id="PF12802">
    <property type="entry name" value="MarR_2"/>
    <property type="match status" value="1"/>
</dbReference>
<evidence type="ECO:0000256" key="2">
    <source>
        <dbReference type="ARBA" id="ARBA00023125"/>
    </source>
</evidence>
<dbReference type="InterPro" id="IPR036390">
    <property type="entry name" value="WH_DNA-bd_sf"/>
</dbReference>
<dbReference type="InterPro" id="IPR000835">
    <property type="entry name" value="HTH_MarR-typ"/>
</dbReference>
<dbReference type="PRINTS" id="PR00598">
    <property type="entry name" value="HTHMARR"/>
</dbReference>
<organism evidence="5 6">
    <name type="scientific">Periweissella cryptocerci</name>
    <dbReference type="NCBI Taxonomy" id="2506420"/>
    <lineage>
        <taxon>Bacteria</taxon>
        <taxon>Bacillati</taxon>
        <taxon>Bacillota</taxon>
        <taxon>Bacilli</taxon>
        <taxon>Lactobacillales</taxon>
        <taxon>Lactobacillaceae</taxon>
        <taxon>Periweissella</taxon>
    </lineage>
</organism>
<dbReference type="GO" id="GO:0003700">
    <property type="term" value="F:DNA-binding transcription factor activity"/>
    <property type="evidence" value="ECO:0007669"/>
    <property type="project" value="InterPro"/>
</dbReference>
<evidence type="ECO:0000256" key="1">
    <source>
        <dbReference type="ARBA" id="ARBA00023015"/>
    </source>
</evidence>
<dbReference type="GO" id="GO:0003677">
    <property type="term" value="F:DNA binding"/>
    <property type="evidence" value="ECO:0007669"/>
    <property type="project" value="UniProtKB-KW"/>
</dbReference>
<reference evidence="6" key="1">
    <citation type="submission" date="2019-03" db="EMBL/GenBank/DDBJ databases">
        <title>Weissella sp. 26KH-42 Genome sequencing.</title>
        <authorList>
            <person name="Heo J."/>
            <person name="Kim S.-J."/>
            <person name="Kim J.-S."/>
            <person name="Hong S.-B."/>
            <person name="Kwon S.-W."/>
        </authorList>
    </citation>
    <scope>NUCLEOTIDE SEQUENCE [LARGE SCALE GENOMIC DNA]</scope>
    <source>
        <strain evidence="6">26KH-42</strain>
    </source>
</reference>
<accession>A0A4P6YSS6</accession>
<protein>
    <submittedName>
        <fullName evidence="5">MarR family transcriptional regulator</fullName>
    </submittedName>
</protein>
<dbReference type="Gene3D" id="1.10.10.10">
    <property type="entry name" value="Winged helix-like DNA-binding domain superfamily/Winged helix DNA-binding domain"/>
    <property type="match status" value="1"/>
</dbReference>
<dbReference type="SMART" id="SM00347">
    <property type="entry name" value="HTH_MARR"/>
    <property type="match status" value="1"/>
</dbReference>
<keyword evidence="2" id="KW-0238">DNA-binding</keyword>
<dbReference type="OrthoDB" id="384891at2"/>
<dbReference type="KEGG" id="wei:EQG49_04015"/>
<keyword evidence="3" id="KW-0804">Transcription</keyword>